<comment type="caution">
    <text evidence="2">The sequence shown here is derived from an EMBL/GenBank/DDBJ whole genome shotgun (WGS) entry which is preliminary data.</text>
</comment>
<dbReference type="InterPro" id="IPR034660">
    <property type="entry name" value="DinB/YfiT-like"/>
</dbReference>
<dbReference type="InterPro" id="IPR024344">
    <property type="entry name" value="MDMPI_metal-binding"/>
</dbReference>
<evidence type="ECO:0000313" key="3">
    <source>
        <dbReference type="Proteomes" id="UP000321234"/>
    </source>
</evidence>
<accession>A0A5C8ZHE9</accession>
<dbReference type="GO" id="GO:0046872">
    <property type="term" value="F:metal ion binding"/>
    <property type="evidence" value="ECO:0007669"/>
    <property type="project" value="InterPro"/>
</dbReference>
<feature type="domain" description="Mycothiol-dependent maleylpyruvate isomerase metal-binding" evidence="1">
    <location>
        <begin position="9"/>
        <end position="97"/>
    </location>
</feature>
<reference evidence="2 3" key="1">
    <citation type="submission" date="2019-07" db="EMBL/GenBank/DDBJ databases">
        <title>Quadrisphaera sp. strain DD2A genome sequencing and assembly.</title>
        <authorList>
            <person name="Kim I."/>
        </authorList>
    </citation>
    <scope>NUCLEOTIDE SEQUENCE [LARGE SCALE GENOMIC DNA]</scope>
    <source>
        <strain evidence="2 3">DD2A</strain>
    </source>
</reference>
<dbReference type="EMBL" id="VKAC01000002">
    <property type="protein sequence ID" value="TXR57475.1"/>
    <property type="molecule type" value="Genomic_DNA"/>
</dbReference>
<dbReference type="OrthoDB" id="3268903at2"/>
<organism evidence="2 3">
    <name type="scientific">Quadrisphaera setariae</name>
    <dbReference type="NCBI Taxonomy" id="2593304"/>
    <lineage>
        <taxon>Bacteria</taxon>
        <taxon>Bacillati</taxon>
        <taxon>Actinomycetota</taxon>
        <taxon>Actinomycetes</taxon>
        <taxon>Kineosporiales</taxon>
        <taxon>Kineosporiaceae</taxon>
        <taxon>Quadrisphaera</taxon>
    </lineage>
</organism>
<dbReference type="InterPro" id="IPR017517">
    <property type="entry name" value="Maleyloyr_isom"/>
</dbReference>
<dbReference type="RefSeq" id="WP_147925116.1">
    <property type="nucleotide sequence ID" value="NZ_VKAC01000002.1"/>
</dbReference>
<dbReference type="NCBIfam" id="TIGR03083">
    <property type="entry name" value="maleylpyruvate isomerase family mycothiol-dependent enzyme"/>
    <property type="match status" value="1"/>
</dbReference>
<name>A0A5C8ZHE9_9ACTN</name>
<dbReference type="NCBIfam" id="TIGR03085">
    <property type="entry name" value="TIGR03085 family metal-binding protein"/>
    <property type="match status" value="1"/>
</dbReference>
<keyword evidence="3" id="KW-1185">Reference proteome</keyword>
<gene>
    <name evidence="2" type="ORF">FMM08_04345</name>
</gene>
<dbReference type="SUPFAM" id="SSF109854">
    <property type="entry name" value="DinB/YfiT-like putative metalloenzymes"/>
    <property type="match status" value="1"/>
</dbReference>
<dbReference type="Pfam" id="PF11716">
    <property type="entry name" value="MDMPI_N"/>
    <property type="match status" value="1"/>
</dbReference>
<evidence type="ECO:0000313" key="2">
    <source>
        <dbReference type="EMBL" id="TXR57475.1"/>
    </source>
</evidence>
<sequence length="227" mass="24778">MTGPDRAHLADLLLEAGPDAPTLCEGWNARELAVHLVVRDGRPDAFVPRQLGERLGERAERVTVLRRAVEHADAVEGRLRALPFSELVERFRSGPPRWTPQALPQVEALANGLEFYVHGQDVRRAAPGWDPSDPAAAEELRPGQREALWRSLKGLARLVYRRASVGVVLAVPAGPQLVAVRRERQVVVTGEVEELVLHATGRRGAARVELSGPEDAVAAFSGVVQQM</sequence>
<dbReference type="AlphaFoldDB" id="A0A5C8ZHE9"/>
<proteinExistence type="predicted"/>
<dbReference type="Proteomes" id="UP000321234">
    <property type="component" value="Unassembled WGS sequence"/>
</dbReference>
<evidence type="ECO:0000259" key="1">
    <source>
        <dbReference type="Pfam" id="PF11716"/>
    </source>
</evidence>
<dbReference type="InterPro" id="IPR017519">
    <property type="entry name" value="CHP03085"/>
</dbReference>
<protein>
    <submittedName>
        <fullName evidence="2">TIGR03085 family protein</fullName>
    </submittedName>
</protein>